<evidence type="ECO:0000313" key="1">
    <source>
        <dbReference type="EMBL" id="AND80192.1"/>
    </source>
</evidence>
<keyword evidence="2" id="KW-1185">Reference proteome</keyword>
<dbReference type="AlphaFoldDB" id="A0A172Q9T4"/>
<evidence type="ECO:0008006" key="3">
    <source>
        <dbReference type="Google" id="ProtNLM"/>
    </source>
</evidence>
<dbReference type="STRING" id="1811193.A0O21_09380"/>
<dbReference type="EMBL" id="CP014699">
    <property type="protein sequence ID" value="AND80192.1"/>
    <property type="molecule type" value="Genomic_DNA"/>
</dbReference>
<dbReference type="OrthoDB" id="2235245at2"/>
<evidence type="ECO:0000313" key="2">
    <source>
        <dbReference type="Proteomes" id="UP000077317"/>
    </source>
</evidence>
<dbReference type="RefSeq" id="WP_067064566.1">
    <property type="nucleotide sequence ID" value="NZ_CP014699.1"/>
</dbReference>
<organism evidence="1 2">
    <name type="scientific">Streptococcus pantholopis</name>
    <dbReference type="NCBI Taxonomy" id="1811193"/>
    <lineage>
        <taxon>Bacteria</taxon>
        <taxon>Bacillati</taxon>
        <taxon>Bacillota</taxon>
        <taxon>Bacilli</taxon>
        <taxon>Lactobacillales</taxon>
        <taxon>Streptococcaceae</taxon>
        <taxon>Streptococcus</taxon>
    </lineage>
</organism>
<accession>A0A172Q9T4</accession>
<reference evidence="2" key="2">
    <citation type="submission" date="2016-03" db="EMBL/GenBank/DDBJ databases">
        <title>Streptococcus antelopensis sp. nov., isolated from the feces of the Tibetan antelope (Pantholops hodgsonii) in Hoh Xil National Nature Reserve, Qinghai, China.</title>
        <authorList>
            <person name="Bai X."/>
        </authorList>
    </citation>
    <scope>NUCLEOTIDE SEQUENCE [LARGE SCALE GENOMIC DNA]</scope>
    <source>
        <strain evidence="2">TA 26</strain>
    </source>
</reference>
<reference evidence="1 2" key="1">
    <citation type="journal article" date="2016" name="Int. J. Syst. Evol. Microbiol.">
        <title>Streptococcuspantholopis sp. nov., isolated from faeces of the Tibetan antelope (Pantholops hodgsonii).</title>
        <authorList>
            <person name="Bai X."/>
            <person name="Xiong Y."/>
            <person name="Lu S."/>
            <person name="Jin D."/>
            <person name="Lai X."/>
            <person name="Yang J."/>
            <person name="Niu L."/>
            <person name="Hu S."/>
            <person name="Meng X."/>
            <person name="Pu J."/>
            <person name="Ye C."/>
            <person name="Xu J."/>
        </authorList>
    </citation>
    <scope>NUCLEOTIDE SEQUENCE [LARGE SCALE GENOMIC DNA]</scope>
    <source>
        <strain evidence="1 2">TA 26</strain>
    </source>
</reference>
<dbReference type="Proteomes" id="UP000077317">
    <property type="component" value="Chromosome"/>
</dbReference>
<protein>
    <recommendedName>
        <fullName evidence="3">Nucleoid-associated protein</fullName>
    </recommendedName>
</protein>
<gene>
    <name evidence="1" type="ORF">A0O21_09380</name>
</gene>
<name>A0A172Q9T4_9STRE</name>
<proteinExistence type="predicted"/>
<dbReference type="KEGG" id="spat:A0O21_09380"/>
<sequence length="325" mass="37558">MKDTVAVFDIKNSVEKVVLDNEMITNIHEIFKSIIGTSNGGGSHSSIWAEIATEESILSRYSENRAEFLVENFAESLLTAESNPKNGDRKKNIRDGFLFIKESSDALLLLKLEKTAVADTTKFKVVEQLGTEKNYYKACIFPFDFNTRKIEVIDKSYRIANFWIRDFLGLQEVRNSKVNSQDLVEFIENDSLFTEEIRSQENYSEIKKESKNYIFEHETFVKNDFIDFLSSKMLIEVDEGGSNYEKRVFSEITTILDYNFIIDQKVLRERYHGSIEISKETTIKTDNLQKLVNRQAIELDDNKLILTVSDDYVPRVRELLGINNG</sequence>